<feature type="transmembrane region" description="Helical" evidence="1">
    <location>
        <begin position="20"/>
        <end position="40"/>
    </location>
</feature>
<dbReference type="Proteomes" id="UP000637788">
    <property type="component" value="Unassembled WGS sequence"/>
</dbReference>
<accession>A0A917QLS3</accession>
<gene>
    <name evidence="2" type="ORF">GCM10010094_14760</name>
</gene>
<dbReference type="RefSeq" id="WP_189321069.1">
    <property type="nucleotide sequence ID" value="NZ_BMPQ01000003.1"/>
</dbReference>
<protein>
    <recommendedName>
        <fullName evidence="4">DUF4386 family protein</fullName>
    </recommendedName>
</protein>
<evidence type="ECO:0000256" key="1">
    <source>
        <dbReference type="SAM" id="Phobius"/>
    </source>
</evidence>
<keyword evidence="3" id="KW-1185">Reference proteome</keyword>
<name>A0A917QLS3_9ACTN</name>
<keyword evidence="1" id="KW-0812">Transmembrane</keyword>
<evidence type="ECO:0000313" key="2">
    <source>
        <dbReference type="EMBL" id="GGK55333.1"/>
    </source>
</evidence>
<feature type="transmembrane region" description="Helical" evidence="1">
    <location>
        <begin position="60"/>
        <end position="83"/>
    </location>
</feature>
<sequence>MSTSTRVRTQLSRAGRPERVAGPLLMLGGIAFFAGGAVHPGDSGEGSKVSQLHEMLVDSMWYPSHALLLAAMACFAAAVLAFRRHGGLGSGMARVTDVVSVIAVIATIGMTVHLFAALGADGIADGEKTFLYHVQTWNETIVDSLWGLGIAALAAAGGLTRTFGNRITLALGLVGGLAFALASATIAFTDRFDALFPLASLIGIWAVVVGLMMSLRKARSGLAASTPDSDRAGTSN</sequence>
<keyword evidence="1" id="KW-0472">Membrane</keyword>
<feature type="transmembrane region" description="Helical" evidence="1">
    <location>
        <begin position="95"/>
        <end position="120"/>
    </location>
</feature>
<dbReference type="EMBL" id="BMPQ01000003">
    <property type="protein sequence ID" value="GGK55333.1"/>
    <property type="molecule type" value="Genomic_DNA"/>
</dbReference>
<organism evidence="2 3">
    <name type="scientific">Streptomyces flaveus</name>
    <dbReference type="NCBI Taxonomy" id="66370"/>
    <lineage>
        <taxon>Bacteria</taxon>
        <taxon>Bacillati</taxon>
        <taxon>Actinomycetota</taxon>
        <taxon>Actinomycetes</taxon>
        <taxon>Kitasatosporales</taxon>
        <taxon>Streptomycetaceae</taxon>
        <taxon>Streptomyces</taxon>
        <taxon>Streptomyces aurantiacus group</taxon>
    </lineage>
</organism>
<proteinExistence type="predicted"/>
<feature type="transmembrane region" description="Helical" evidence="1">
    <location>
        <begin position="140"/>
        <end position="160"/>
    </location>
</feature>
<reference evidence="2" key="2">
    <citation type="submission" date="2020-09" db="EMBL/GenBank/DDBJ databases">
        <authorList>
            <person name="Sun Q."/>
            <person name="Ohkuma M."/>
        </authorList>
    </citation>
    <scope>NUCLEOTIDE SEQUENCE</scope>
    <source>
        <strain evidence="2">JCM 3035</strain>
    </source>
</reference>
<dbReference type="AlphaFoldDB" id="A0A917QLS3"/>
<evidence type="ECO:0008006" key="4">
    <source>
        <dbReference type="Google" id="ProtNLM"/>
    </source>
</evidence>
<keyword evidence="1" id="KW-1133">Transmembrane helix</keyword>
<feature type="transmembrane region" description="Helical" evidence="1">
    <location>
        <begin position="194"/>
        <end position="215"/>
    </location>
</feature>
<reference evidence="2" key="1">
    <citation type="journal article" date="2014" name="Int. J. Syst. Evol. Microbiol.">
        <title>Complete genome sequence of Corynebacterium casei LMG S-19264T (=DSM 44701T), isolated from a smear-ripened cheese.</title>
        <authorList>
            <consortium name="US DOE Joint Genome Institute (JGI-PGF)"/>
            <person name="Walter F."/>
            <person name="Albersmeier A."/>
            <person name="Kalinowski J."/>
            <person name="Ruckert C."/>
        </authorList>
    </citation>
    <scope>NUCLEOTIDE SEQUENCE</scope>
    <source>
        <strain evidence="2">JCM 3035</strain>
    </source>
</reference>
<comment type="caution">
    <text evidence="2">The sequence shown here is derived from an EMBL/GenBank/DDBJ whole genome shotgun (WGS) entry which is preliminary data.</text>
</comment>
<evidence type="ECO:0000313" key="3">
    <source>
        <dbReference type="Proteomes" id="UP000637788"/>
    </source>
</evidence>
<feature type="transmembrane region" description="Helical" evidence="1">
    <location>
        <begin position="167"/>
        <end position="188"/>
    </location>
</feature>